<dbReference type="InterPro" id="IPR052020">
    <property type="entry name" value="Cyclic_di-GMP/3'3'-cGAMP_PDE"/>
</dbReference>
<dbReference type="SMART" id="SM00448">
    <property type="entry name" value="REC"/>
    <property type="match status" value="1"/>
</dbReference>
<dbReference type="SUPFAM" id="SSF52172">
    <property type="entry name" value="CheY-like"/>
    <property type="match status" value="1"/>
</dbReference>
<keyword evidence="1 6" id="KW-0597">Phosphoprotein</keyword>
<protein>
    <submittedName>
        <fullName evidence="9">Response regulator receiver:Metal-dependent phosphohydrolase, HD subdomain-containing protein</fullName>
    </submittedName>
</protein>
<dbReference type="Gene3D" id="3.40.50.2300">
    <property type="match status" value="1"/>
</dbReference>
<feature type="modified residue" description="4-aspartylphosphate" evidence="6">
    <location>
        <position position="57"/>
    </location>
</feature>
<evidence type="ECO:0000256" key="4">
    <source>
        <dbReference type="ARBA" id="ARBA00023125"/>
    </source>
</evidence>
<dbReference type="Pfam" id="PF00072">
    <property type="entry name" value="Response_reg"/>
    <property type="match status" value="1"/>
</dbReference>
<dbReference type="Pfam" id="PF13487">
    <property type="entry name" value="HD_5"/>
    <property type="match status" value="1"/>
</dbReference>
<gene>
    <name evidence="9" type="ORF">L196_02705</name>
</gene>
<keyword evidence="3" id="KW-0805">Transcription regulation</keyword>
<dbReference type="SMART" id="SM00471">
    <property type="entry name" value="HDc"/>
    <property type="match status" value="1"/>
</dbReference>
<feature type="domain" description="Response regulatory" evidence="7">
    <location>
        <begin position="8"/>
        <end position="124"/>
    </location>
</feature>
<dbReference type="AlphaFoldDB" id="A0AB33Z585"/>
<dbReference type="PANTHER" id="PTHR45228:SF1">
    <property type="entry name" value="CYCLIC DI-GMP PHOSPHODIESTERASE TM_0186"/>
    <property type="match status" value="1"/>
</dbReference>
<evidence type="ECO:0000256" key="2">
    <source>
        <dbReference type="ARBA" id="ARBA00023012"/>
    </source>
</evidence>
<evidence type="ECO:0000256" key="1">
    <source>
        <dbReference type="ARBA" id="ARBA00022553"/>
    </source>
</evidence>
<keyword evidence="10" id="KW-1185">Reference proteome</keyword>
<keyword evidence="4" id="KW-0238">DNA-binding</keyword>
<sequence>MIDTKGSKILIVDDEKRNRVLLRKLMEEEGYQVEEASSGSLALAQTSMFSPDLVLLDAMMPEMDGFEVATQLKSNDKTEGIPVIMVTALDDQASREKGLSRGIEEFITKPIKANEIQIRVRNLLRLKIANDILKNHNHLLDEKVKARTQRLKASFEESIFLLMRASEYRDDETGAHVKRISHYCRRLAEMLGMNKIFCDTLFLASSMHDIGKIGIPDSVLLKPGGFEPGEWEIMKSHTTIGAEILKTSEHSSSYIKMGKKVALCHHEKWDGSGYPNGLKGKEIPLSARIMGLCDVYDALRSERPYKKAFDHKKAVGIIEHGDEKIKSGHFDPAVKEKFVANHEVFNEIFETYKS</sequence>
<evidence type="ECO:0000259" key="8">
    <source>
        <dbReference type="PROSITE" id="PS51832"/>
    </source>
</evidence>
<dbReference type="InterPro" id="IPR003607">
    <property type="entry name" value="HD/PDEase_dom"/>
</dbReference>
<dbReference type="RefSeq" id="WP_016389874.1">
    <property type="nucleotide sequence ID" value="NZ_KE646805.1"/>
</dbReference>
<dbReference type="PANTHER" id="PTHR45228">
    <property type="entry name" value="CYCLIC DI-GMP PHOSPHODIESTERASE TM_0186-RELATED"/>
    <property type="match status" value="1"/>
</dbReference>
<dbReference type="GO" id="GO:0003677">
    <property type="term" value="F:DNA binding"/>
    <property type="evidence" value="ECO:0007669"/>
    <property type="project" value="UniProtKB-KW"/>
</dbReference>
<dbReference type="GO" id="GO:0008081">
    <property type="term" value="F:phosphoric diester hydrolase activity"/>
    <property type="evidence" value="ECO:0007669"/>
    <property type="project" value="UniProtKB-ARBA"/>
</dbReference>
<dbReference type="PROSITE" id="PS51832">
    <property type="entry name" value="HD_GYP"/>
    <property type="match status" value="1"/>
</dbReference>
<dbReference type="Proteomes" id="UP000015462">
    <property type="component" value="Unassembled WGS sequence"/>
</dbReference>
<dbReference type="FunFam" id="3.40.50.2300:FF:000001">
    <property type="entry name" value="DNA-binding response regulator PhoB"/>
    <property type="match status" value="1"/>
</dbReference>
<keyword evidence="2" id="KW-0902">Two-component regulatory system</keyword>
<dbReference type="SUPFAM" id="SSF109604">
    <property type="entry name" value="HD-domain/PDEase-like"/>
    <property type="match status" value="1"/>
</dbReference>
<evidence type="ECO:0000256" key="3">
    <source>
        <dbReference type="ARBA" id="ARBA00023015"/>
    </source>
</evidence>
<dbReference type="InterPro" id="IPR037522">
    <property type="entry name" value="HD_GYP_dom"/>
</dbReference>
<accession>A0AB33Z585</accession>
<dbReference type="GO" id="GO:0000160">
    <property type="term" value="P:phosphorelay signal transduction system"/>
    <property type="evidence" value="ECO:0007669"/>
    <property type="project" value="UniProtKB-KW"/>
</dbReference>
<dbReference type="InterPro" id="IPR011006">
    <property type="entry name" value="CheY-like_superfamily"/>
</dbReference>
<reference evidence="9 10" key="1">
    <citation type="journal article" date="2013" name="Genome Announc.">
        <title>Genome Sequence of the Pyrene- and Fluoranthene-Degrading Bacterium Cycloclasticus sp. Strain PY97M.</title>
        <authorList>
            <person name="Cui Z."/>
            <person name="Xu G."/>
            <person name="Li Q."/>
            <person name="Gao W."/>
            <person name="Zheng L."/>
        </authorList>
    </citation>
    <scope>NUCLEOTIDE SEQUENCE [LARGE SCALE GENOMIC DNA]</scope>
    <source>
        <strain evidence="9 10">PY97M</strain>
    </source>
</reference>
<dbReference type="EMBL" id="ASHL01000001">
    <property type="protein sequence ID" value="EPD14372.1"/>
    <property type="molecule type" value="Genomic_DNA"/>
</dbReference>
<evidence type="ECO:0000256" key="5">
    <source>
        <dbReference type="ARBA" id="ARBA00023163"/>
    </source>
</evidence>
<feature type="domain" description="HD-GYP" evidence="8">
    <location>
        <begin position="151"/>
        <end position="354"/>
    </location>
</feature>
<keyword evidence="5" id="KW-0804">Transcription</keyword>
<dbReference type="Gene3D" id="1.10.3210.10">
    <property type="entry name" value="Hypothetical protein af1432"/>
    <property type="match status" value="1"/>
</dbReference>
<proteinExistence type="predicted"/>
<evidence type="ECO:0000313" key="10">
    <source>
        <dbReference type="Proteomes" id="UP000015462"/>
    </source>
</evidence>
<dbReference type="PROSITE" id="PS50110">
    <property type="entry name" value="RESPONSE_REGULATORY"/>
    <property type="match status" value="1"/>
</dbReference>
<evidence type="ECO:0000313" key="9">
    <source>
        <dbReference type="EMBL" id="EPD14372.1"/>
    </source>
</evidence>
<dbReference type="CDD" id="cd00077">
    <property type="entry name" value="HDc"/>
    <property type="match status" value="1"/>
</dbReference>
<dbReference type="InterPro" id="IPR001789">
    <property type="entry name" value="Sig_transdc_resp-reg_receiver"/>
</dbReference>
<comment type="caution">
    <text evidence="9">The sequence shown here is derived from an EMBL/GenBank/DDBJ whole genome shotgun (WGS) entry which is preliminary data.</text>
</comment>
<organism evidence="9 10">
    <name type="scientific">Cycloclasticus pugetii</name>
    <dbReference type="NCBI Taxonomy" id="34068"/>
    <lineage>
        <taxon>Bacteria</taxon>
        <taxon>Pseudomonadati</taxon>
        <taxon>Pseudomonadota</taxon>
        <taxon>Gammaproteobacteria</taxon>
        <taxon>Thiotrichales</taxon>
        <taxon>Piscirickettsiaceae</taxon>
        <taxon>Cycloclasticus</taxon>
    </lineage>
</organism>
<evidence type="ECO:0000256" key="6">
    <source>
        <dbReference type="PROSITE-ProRule" id="PRU00169"/>
    </source>
</evidence>
<evidence type="ECO:0000259" key="7">
    <source>
        <dbReference type="PROSITE" id="PS50110"/>
    </source>
</evidence>
<name>A0AB33Z585_9GAMM</name>